<name>A0A135P998_9HYPH</name>
<dbReference type="AlphaFoldDB" id="A0A135P998"/>
<reference evidence="2 3" key="1">
    <citation type="submission" date="2015-11" db="EMBL/GenBank/DDBJ databases">
        <title>Draft genome sequence of Agrobacterium sp. R89-1.</title>
        <authorList>
            <person name="Zahradnik J."/>
            <person name="Kyslikova E."/>
            <person name="Palyzova A."/>
            <person name="Kyslik P."/>
        </authorList>
    </citation>
    <scope>NUCLEOTIDE SEQUENCE [LARGE SCALE GENOMIC DNA]</scope>
    <source>
        <strain evidence="2 3">R89-1</strain>
    </source>
</reference>
<keyword evidence="1" id="KW-1277">Toxin-antitoxin system</keyword>
<sequence length="99" mass="11572">MSFNLRYTISARDDITRLYQFLLEKDFSTAEKALDKIISTIESLKEFPFATRKTIGDNGRRRELLIPFGSSGYIALIEIEDTETVSILTIRHQREDDYY</sequence>
<keyword evidence="3" id="KW-1185">Reference proteome</keyword>
<gene>
    <name evidence="2" type="ORF">ATO67_16500</name>
</gene>
<dbReference type="STRING" id="2052828.ATO67_16500"/>
<evidence type="ECO:0000313" key="2">
    <source>
        <dbReference type="EMBL" id="KXG87996.1"/>
    </source>
</evidence>
<protein>
    <submittedName>
        <fullName evidence="2">Plasmid stabilization protein</fullName>
    </submittedName>
</protein>
<dbReference type="Pfam" id="PF05016">
    <property type="entry name" value="ParE_toxin"/>
    <property type="match status" value="1"/>
</dbReference>
<comment type="caution">
    <text evidence="2">The sequence shown here is derived from an EMBL/GenBank/DDBJ whole genome shotgun (WGS) entry which is preliminary data.</text>
</comment>
<evidence type="ECO:0000256" key="1">
    <source>
        <dbReference type="ARBA" id="ARBA00022649"/>
    </source>
</evidence>
<dbReference type="Gene3D" id="3.30.2310.20">
    <property type="entry name" value="RelE-like"/>
    <property type="match status" value="1"/>
</dbReference>
<dbReference type="Proteomes" id="UP000070498">
    <property type="component" value="Unassembled WGS sequence"/>
</dbReference>
<dbReference type="InterPro" id="IPR007712">
    <property type="entry name" value="RelE/ParE_toxin"/>
</dbReference>
<dbReference type="EMBL" id="LNUW01000001">
    <property type="protein sequence ID" value="KXG87996.1"/>
    <property type="molecule type" value="Genomic_DNA"/>
</dbReference>
<evidence type="ECO:0000313" key="3">
    <source>
        <dbReference type="Proteomes" id="UP000070498"/>
    </source>
</evidence>
<organism evidence="2 3">
    <name type="scientific">Agrobacterium bohemicum</name>
    <dbReference type="NCBI Taxonomy" id="2052828"/>
    <lineage>
        <taxon>Bacteria</taxon>
        <taxon>Pseudomonadati</taxon>
        <taxon>Pseudomonadota</taxon>
        <taxon>Alphaproteobacteria</taxon>
        <taxon>Hyphomicrobiales</taxon>
        <taxon>Rhizobiaceae</taxon>
        <taxon>Rhizobium/Agrobacterium group</taxon>
        <taxon>Agrobacterium</taxon>
    </lineage>
</organism>
<dbReference type="InterPro" id="IPR035093">
    <property type="entry name" value="RelE/ParE_toxin_dom_sf"/>
</dbReference>
<dbReference type="OrthoDB" id="121597at2"/>
<proteinExistence type="predicted"/>
<dbReference type="RefSeq" id="WP_067651696.1">
    <property type="nucleotide sequence ID" value="NZ_KQ961032.1"/>
</dbReference>
<accession>A0A135P998</accession>